<evidence type="ECO:0000313" key="2">
    <source>
        <dbReference type="Proteomes" id="UP000199021"/>
    </source>
</evidence>
<organism evidence="1 2">
    <name type="scientific">Neolewinella agarilytica</name>
    <dbReference type="NCBI Taxonomy" id="478744"/>
    <lineage>
        <taxon>Bacteria</taxon>
        <taxon>Pseudomonadati</taxon>
        <taxon>Bacteroidota</taxon>
        <taxon>Saprospiria</taxon>
        <taxon>Saprospirales</taxon>
        <taxon>Lewinellaceae</taxon>
        <taxon>Neolewinella</taxon>
    </lineage>
</organism>
<keyword evidence="2" id="KW-1185">Reference proteome</keyword>
<dbReference type="InParanoid" id="A0A1H9G5U9"/>
<dbReference type="AlphaFoldDB" id="A0A1H9G5U9"/>
<evidence type="ECO:0000313" key="1">
    <source>
        <dbReference type="EMBL" id="SEQ45434.1"/>
    </source>
</evidence>
<name>A0A1H9G5U9_9BACT</name>
<dbReference type="EMBL" id="FOFB01000010">
    <property type="protein sequence ID" value="SEQ45434.1"/>
    <property type="molecule type" value="Genomic_DNA"/>
</dbReference>
<dbReference type="Proteomes" id="UP000199021">
    <property type="component" value="Unassembled WGS sequence"/>
</dbReference>
<proteinExistence type="predicted"/>
<reference evidence="2" key="1">
    <citation type="submission" date="2016-10" db="EMBL/GenBank/DDBJ databases">
        <authorList>
            <person name="Varghese N."/>
            <person name="Submissions S."/>
        </authorList>
    </citation>
    <scope>NUCLEOTIDE SEQUENCE [LARGE SCALE GENOMIC DNA]</scope>
    <source>
        <strain evidence="2">DSM 24740</strain>
    </source>
</reference>
<protein>
    <submittedName>
        <fullName evidence="1">Uncharacterized protein</fullName>
    </submittedName>
</protein>
<gene>
    <name evidence="1" type="ORF">SAMN05444359_11050</name>
</gene>
<accession>A0A1H9G5U9</accession>
<sequence length="50" mass="5849">MSVEMNKEYYLRVMGDKCVVQVYYKIQGIRWTSAYNFCYPAFGVAVPTVE</sequence>